<organism evidence="2 3">
    <name type="scientific">Rhodococcus opacus</name>
    <name type="common">Nocardia opaca</name>
    <dbReference type="NCBI Taxonomy" id="37919"/>
    <lineage>
        <taxon>Bacteria</taxon>
        <taxon>Bacillati</taxon>
        <taxon>Actinomycetota</taxon>
        <taxon>Actinomycetes</taxon>
        <taxon>Mycobacteriales</taxon>
        <taxon>Nocardiaceae</taxon>
        <taxon>Rhodococcus</taxon>
    </lineage>
</organism>
<feature type="domain" description="SnoaL-like" evidence="1">
    <location>
        <begin position="11"/>
        <end position="115"/>
    </location>
</feature>
<dbReference type="Proteomes" id="UP000028488">
    <property type="component" value="Plasmid pPDG1"/>
</dbReference>
<dbReference type="InterPro" id="IPR037401">
    <property type="entry name" value="SnoaL-like"/>
</dbReference>
<name>A0A076EXS0_RHOOP</name>
<dbReference type="RefSeq" id="WP_128642690.1">
    <property type="nucleotide sequence ID" value="NZ_CP008948.1"/>
</dbReference>
<protein>
    <recommendedName>
        <fullName evidence="1">SnoaL-like domain-containing protein</fullName>
    </recommendedName>
</protein>
<reference evidence="2 3" key="1">
    <citation type="submission" date="2014-07" db="EMBL/GenBank/DDBJ databases">
        <title>Genome Sequence of Rhodococcus opacus Strain R7, a Biodegrader of Mono- and Polycyclic Aromatic Hydrocarbons.</title>
        <authorList>
            <person name="Di Gennaro P."/>
            <person name="Zampolli J."/>
            <person name="Presti I."/>
            <person name="Cappelletti M."/>
            <person name="D'Ursi P."/>
            <person name="Orro A."/>
            <person name="Mezzelani A."/>
            <person name="Milanesi L."/>
        </authorList>
    </citation>
    <scope>NUCLEOTIDE SEQUENCE [LARGE SCALE GENOMIC DNA]</scope>
    <source>
        <strain evidence="2 3">R7</strain>
        <plasmid evidence="2">pPDG1</plasmid>
    </source>
</reference>
<proteinExistence type="predicted"/>
<dbReference type="InterPro" id="IPR032710">
    <property type="entry name" value="NTF2-like_dom_sf"/>
</dbReference>
<evidence type="ECO:0000313" key="2">
    <source>
        <dbReference type="EMBL" id="AII10591.1"/>
    </source>
</evidence>
<evidence type="ECO:0000313" key="3">
    <source>
        <dbReference type="Proteomes" id="UP000028488"/>
    </source>
</evidence>
<dbReference type="AlphaFoldDB" id="A0A076EXS0"/>
<geneLocation type="plasmid" evidence="2 3">
    <name>pPDG1</name>
</geneLocation>
<sequence>MTIDDRATLIDQFVYAWNIKDVDALMNMMTDNCTFHSSVGPDPGVRFEGHADVRRGFEMYLQPSGSATETVMEKPLVSMNFAVTRWTTFQRQGDGTVLETLACDVFEFEGDRIRRKDTYRKISTPVAAS</sequence>
<evidence type="ECO:0000259" key="1">
    <source>
        <dbReference type="Pfam" id="PF12680"/>
    </source>
</evidence>
<dbReference type="EMBL" id="CP008948">
    <property type="protein sequence ID" value="AII10591.1"/>
    <property type="molecule type" value="Genomic_DNA"/>
</dbReference>
<dbReference type="Gene3D" id="3.10.450.50">
    <property type="match status" value="1"/>
</dbReference>
<dbReference type="Pfam" id="PF12680">
    <property type="entry name" value="SnoaL_2"/>
    <property type="match status" value="1"/>
</dbReference>
<dbReference type="SUPFAM" id="SSF54427">
    <property type="entry name" value="NTF2-like"/>
    <property type="match status" value="1"/>
</dbReference>
<accession>A0A076EXS0</accession>
<gene>
    <name evidence="2" type="ORF">EP51_40835</name>
</gene>
<keyword evidence="2" id="KW-0614">Plasmid</keyword>